<dbReference type="InterPro" id="IPR036249">
    <property type="entry name" value="Thioredoxin-like_sf"/>
</dbReference>
<evidence type="ECO:0000313" key="2">
    <source>
        <dbReference type="Proteomes" id="UP000198935"/>
    </source>
</evidence>
<dbReference type="InterPro" id="IPR009190">
    <property type="entry name" value="DUF1462"/>
</dbReference>
<gene>
    <name evidence="1" type="ORF">SAMN05421736_12066</name>
</gene>
<accession>A0A1H3UDL4</accession>
<keyword evidence="2" id="KW-1185">Reference proteome</keyword>
<dbReference type="Pfam" id="PF07315">
    <property type="entry name" value="DUF1462"/>
    <property type="match status" value="1"/>
</dbReference>
<dbReference type="AlphaFoldDB" id="A0A1H3UDL4"/>
<dbReference type="InterPro" id="IPR038218">
    <property type="entry name" value="YuzD-like_sp"/>
</dbReference>
<dbReference type="STRING" id="1503961.SAMN05421736_12066"/>
<organism evidence="1 2">
    <name type="scientific">Evansella caseinilytica</name>
    <dbReference type="NCBI Taxonomy" id="1503961"/>
    <lineage>
        <taxon>Bacteria</taxon>
        <taxon>Bacillati</taxon>
        <taxon>Bacillota</taxon>
        <taxon>Bacilli</taxon>
        <taxon>Bacillales</taxon>
        <taxon>Bacillaceae</taxon>
        <taxon>Evansella</taxon>
    </lineage>
</organism>
<protein>
    <submittedName>
        <fullName evidence="1">Disulfide oxidoreductase YuzD</fullName>
    </submittedName>
</protein>
<dbReference type="PIRSF" id="PIRSF010603">
    <property type="entry name" value="UCP010603"/>
    <property type="match status" value="1"/>
</dbReference>
<dbReference type="OrthoDB" id="2389679at2"/>
<dbReference type="Proteomes" id="UP000198935">
    <property type="component" value="Unassembled WGS sequence"/>
</dbReference>
<sequence length="100" mass="11469">MKPITFVVFGAEEKCASCIHLPGALETMEWLEAAVQRKFPDRTFEFRYCDIEKPQTDEEKQLSERILNDEFFYPLVLLNGEIVAEGNPKLSAIFEKIAAI</sequence>
<dbReference type="Gene3D" id="3.40.30.30">
    <property type="entry name" value="Hypothetical protein sa0798"/>
    <property type="match status" value="1"/>
</dbReference>
<name>A0A1H3UDL4_9BACI</name>
<evidence type="ECO:0000313" key="1">
    <source>
        <dbReference type="EMBL" id="SDZ60377.1"/>
    </source>
</evidence>
<reference evidence="2" key="1">
    <citation type="submission" date="2016-10" db="EMBL/GenBank/DDBJ databases">
        <authorList>
            <person name="Varghese N."/>
            <person name="Submissions S."/>
        </authorList>
    </citation>
    <scope>NUCLEOTIDE SEQUENCE [LARGE SCALE GENOMIC DNA]</scope>
    <source>
        <strain evidence="2">SP</strain>
    </source>
</reference>
<dbReference type="SUPFAM" id="SSF52833">
    <property type="entry name" value="Thioredoxin-like"/>
    <property type="match status" value="1"/>
</dbReference>
<dbReference type="EMBL" id="FNPI01000020">
    <property type="protein sequence ID" value="SDZ60377.1"/>
    <property type="molecule type" value="Genomic_DNA"/>
</dbReference>
<proteinExistence type="predicted"/>